<dbReference type="InterPro" id="IPR012910">
    <property type="entry name" value="Plug_dom"/>
</dbReference>
<keyword evidence="4 7" id="KW-0812">Transmembrane</keyword>
<keyword evidence="3 7" id="KW-1134">Transmembrane beta strand</keyword>
<dbReference type="RefSeq" id="WP_192007516.1">
    <property type="nucleotide sequence ID" value="NZ_JACYTQ010000001.1"/>
</dbReference>
<evidence type="ECO:0000256" key="2">
    <source>
        <dbReference type="ARBA" id="ARBA00022448"/>
    </source>
</evidence>
<dbReference type="InterPro" id="IPR008969">
    <property type="entry name" value="CarboxyPept-like_regulatory"/>
</dbReference>
<comment type="caution">
    <text evidence="9">The sequence shown here is derived from an EMBL/GenBank/DDBJ whole genome shotgun (WGS) entry which is preliminary data.</text>
</comment>
<sequence length="1109" mass="121914">MKNILHGLIMIGKYYLYGFALQLLFLNLLHAMPTKAQGSLDMQKVYVNLDLSEGDLSDVLHEIERQSDFIFVFDDQTEKETGKVSLSVKNQTLESALYQLAAQNGLSFKQVNNRISVKKSIPNQPKLVEVVREEKVKGTVLDDIGYPLPGATVLVKGTTSGTVTNLEGEYEIEVNQGDVLVFSFVGFSSQEVTYTGQSSIDVTMSADETALDEVVVVGYGTQKKINLTGAVSAVGSEEVSRKPVGQVSSALQGVAPGLTVTQRSGQPGADQGTLRIRGIGTLNSNDPLVLVDGVQYDINDIDANDIESISVLKDAAAASIYGVRAANGVVLITTKRGKDGKPRISYNNYFGVQEPTRMTEFVGAKDFMKLVNTMYANSGAGAIYSDNQIAAYDDPNRDPVAYPDNYWLDKVLTGSGFQQSHSLAISGGQENVTYRVSTNYFDQKGLIENMDFDRFTLRVNTDIKASEKVNFSADISANISNREEPQGVSGSAWYQFGQAAIINPLTPAYYSNGEYAVVRGGQNPLRLQDEGGIYSYKQNLFTGNFQADYEVMEGLKLTGKASINYQSDYTSLHEKQLIYNVPESSSVVLGRNEVTKQSLDYWFKNFQGLANYSKNFGENHNLHVLAGISSLLQTNESLTGYRTNIPNGNLSEIDAGASDGQEANGTANEYALLSFFGRVNYAFKDKYLVEANIRRDGSSRFADGQKWGVFPSFSLGWRISDESFMEGLGFVDDLKLRGSWGVLGNDAIGNYPYQTSYSFNDYPFGGTLNQAAGLSAYPNNQLSWETTKMTDVGFDLVILQGKMDFTFDYYVKNTDDILLQLPIPSTVGLSAPYQNVGSVENKGWEFSANYHGRAGSDFTYDIGANFSDVKNQITDFGDADYLTTDNNDITTAYQVGYPIGAFFGYISDGIFQSADEVAQHATQPGSPSAGDLIYRDVNGDGEVNTEDRVYLGSNIPRYTYGLNLNAAYKGFSIAAFFQGVAKADINTLVLKRAPTSTDGNFRDLHLDSWTPENTDASFPRLTTAERNYQSSSYWVESGAYVRLKTLQLNYNLPKSLLEPAKITRARVFVTGQNLFTLSGLENDIDPEAPNDNRYYPQVKTYTVGLSVEF</sequence>
<reference evidence="9 10" key="1">
    <citation type="submission" date="2020-09" db="EMBL/GenBank/DDBJ databases">
        <title>Echinicola sp. CAU 1574 isolated from sand of Sido Beach.</title>
        <authorList>
            <person name="Kim W."/>
        </authorList>
    </citation>
    <scope>NUCLEOTIDE SEQUENCE [LARGE SCALE GENOMIC DNA]</scope>
    <source>
        <strain evidence="9 10">CAU 1574</strain>
    </source>
</reference>
<keyword evidence="10" id="KW-1185">Reference proteome</keyword>
<evidence type="ECO:0000259" key="8">
    <source>
        <dbReference type="SMART" id="SM00965"/>
    </source>
</evidence>
<dbReference type="Proteomes" id="UP000647133">
    <property type="component" value="Unassembled WGS sequence"/>
</dbReference>
<keyword evidence="9" id="KW-0675">Receptor</keyword>
<evidence type="ECO:0000256" key="6">
    <source>
        <dbReference type="ARBA" id="ARBA00023237"/>
    </source>
</evidence>
<evidence type="ECO:0000256" key="4">
    <source>
        <dbReference type="ARBA" id="ARBA00022692"/>
    </source>
</evidence>
<accession>A0ABR9AFL7</accession>
<dbReference type="SUPFAM" id="SSF56935">
    <property type="entry name" value="Porins"/>
    <property type="match status" value="1"/>
</dbReference>
<dbReference type="SUPFAM" id="SSF49464">
    <property type="entry name" value="Carboxypeptidase regulatory domain-like"/>
    <property type="match status" value="1"/>
</dbReference>
<evidence type="ECO:0000256" key="3">
    <source>
        <dbReference type="ARBA" id="ARBA00022452"/>
    </source>
</evidence>
<dbReference type="InterPro" id="IPR039426">
    <property type="entry name" value="TonB-dep_rcpt-like"/>
</dbReference>
<dbReference type="NCBIfam" id="TIGR04056">
    <property type="entry name" value="OMP_RagA_SusC"/>
    <property type="match status" value="1"/>
</dbReference>
<keyword evidence="2 7" id="KW-0813">Transport</keyword>
<dbReference type="PROSITE" id="PS52016">
    <property type="entry name" value="TONB_DEPENDENT_REC_3"/>
    <property type="match status" value="1"/>
</dbReference>
<dbReference type="SMART" id="SM00965">
    <property type="entry name" value="STN"/>
    <property type="match status" value="1"/>
</dbReference>
<evidence type="ECO:0000256" key="7">
    <source>
        <dbReference type="PROSITE-ProRule" id="PRU01360"/>
    </source>
</evidence>
<organism evidence="9 10">
    <name type="scientific">Echinicola arenosa</name>
    <dbReference type="NCBI Taxonomy" id="2774144"/>
    <lineage>
        <taxon>Bacteria</taxon>
        <taxon>Pseudomonadati</taxon>
        <taxon>Bacteroidota</taxon>
        <taxon>Cytophagia</taxon>
        <taxon>Cytophagales</taxon>
        <taxon>Cyclobacteriaceae</taxon>
        <taxon>Echinicola</taxon>
    </lineage>
</organism>
<dbReference type="Gene3D" id="2.40.170.20">
    <property type="entry name" value="TonB-dependent receptor, beta-barrel domain"/>
    <property type="match status" value="1"/>
</dbReference>
<dbReference type="InterPro" id="IPR023996">
    <property type="entry name" value="TonB-dep_OMP_SusC/RagA"/>
</dbReference>
<dbReference type="NCBIfam" id="TIGR04057">
    <property type="entry name" value="SusC_RagA_signa"/>
    <property type="match status" value="1"/>
</dbReference>
<gene>
    <name evidence="9" type="ORF">IFO69_02080</name>
</gene>
<dbReference type="EMBL" id="JACYTQ010000001">
    <property type="protein sequence ID" value="MBD8487526.1"/>
    <property type="molecule type" value="Genomic_DNA"/>
</dbReference>
<proteinExistence type="inferred from homology"/>
<comment type="similarity">
    <text evidence="7">Belongs to the TonB-dependent receptor family.</text>
</comment>
<dbReference type="Pfam" id="PF07715">
    <property type="entry name" value="Plug"/>
    <property type="match status" value="1"/>
</dbReference>
<keyword evidence="6 7" id="KW-0998">Cell outer membrane</keyword>
<dbReference type="Gene3D" id="2.60.40.1120">
    <property type="entry name" value="Carboxypeptidase-like, regulatory domain"/>
    <property type="match status" value="1"/>
</dbReference>
<evidence type="ECO:0000313" key="10">
    <source>
        <dbReference type="Proteomes" id="UP000647133"/>
    </source>
</evidence>
<keyword evidence="5 7" id="KW-0472">Membrane</keyword>
<feature type="domain" description="Secretin/TonB short N-terminal" evidence="8">
    <location>
        <begin position="69"/>
        <end position="120"/>
    </location>
</feature>
<dbReference type="InterPro" id="IPR037066">
    <property type="entry name" value="Plug_dom_sf"/>
</dbReference>
<evidence type="ECO:0000313" key="9">
    <source>
        <dbReference type="EMBL" id="MBD8487526.1"/>
    </source>
</evidence>
<dbReference type="Pfam" id="PF13715">
    <property type="entry name" value="CarbopepD_reg_2"/>
    <property type="match status" value="1"/>
</dbReference>
<evidence type="ECO:0000256" key="1">
    <source>
        <dbReference type="ARBA" id="ARBA00004571"/>
    </source>
</evidence>
<dbReference type="Gene3D" id="2.170.130.10">
    <property type="entry name" value="TonB-dependent receptor, plug domain"/>
    <property type="match status" value="1"/>
</dbReference>
<name>A0ABR9AFL7_9BACT</name>
<dbReference type="InterPro" id="IPR023997">
    <property type="entry name" value="TonB-dep_OMP_SusC/RagA_CS"/>
</dbReference>
<evidence type="ECO:0000256" key="5">
    <source>
        <dbReference type="ARBA" id="ARBA00023136"/>
    </source>
</evidence>
<dbReference type="Gene3D" id="3.55.50.30">
    <property type="match status" value="1"/>
</dbReference>
<dbReference type="InterPro" id="IPR011662">
    <property type="entry name" value="Secretin/TonB_short_N"/>
</dbReference>
<protein>
    <submittedName>
        <fullName evidence="9">TonB-dependent receptor</fullName>
    </submittedName>
</protein>
<dbReference type="InterPro" id="IPR036942">
    <property type="entry name" value="Beta-barrel_TonB_sf"/>
</dbReference>
<comment type="subcellular location">
    <subcellularLocation>
        <location evidence="1 7">Cell outer membrane</location>
        <topology evidence="1 7">Multi-pass membrane protein</topology>
    </subcellularLocation>
</comment>